<comment type="similarity">
    <text evidence="1">Belongs to the 'phage' integrase family.</text>
</comment>
<evidence type="ECO:0000256" key="2">
    <source>
        <dbReference type="ARBA" id="ARBA00023125"/>
    </source>
</evidence>
<dbReference type="PANTHER" id="PTHR30349">
    <property type="entry name" value="PHAGE INTEGRASE-RELATED"/>
    <property type="match status" value="1"/>
</dbReference>
<name>A0ABT8JS21_9BACL</name>
<evidence type="ECO:0000313" key="5">
    <source>
        <dbReference type="EMBL" id="MDN4607956.1"/>
    </source>
</evidence>
<protein>
    <submittedName>
        <fullName evidence="5">Site-specific integrase</fullName>
    </submittedName>
</protein>
<comment type="caution">
    <text evidence="5">The sequence shown here is derived from an EMBL/GenBank/DDBJ whole genome shotgun (WGS) entry which is preliminary data.</text>
</comment>
<feature type="domain" description="Tyr recombinase" evidence="4">
    <location>
        <begin position="127"/>
        <end position="299"/>
    </location>
</feature>
<dbReference type="Gene3D" id="1.10.443.10">
    <property type="entry name" value="Intergrase catalytic core"/>
    <property type="match status" value="1"/>
</dbReference>
<dbReference type="InterPro" id="IPR013762">
    <property type="entry name" value="Integrase-like_cat_sf"/>
</dbReference>
<dbReference type="CDD" id="cd00397">
    <property type="entry name" value="DNA_BRE_C"/>
    <property type="match status" value="1"/>
</dbReference>
<dbReference type="EMBL" id="JAROCC010000007">
    <property type="protein sequence ID" value="MDN4607956.1"/>
    <property type="molecule type" value="Genomic_DNA"/>
</dbReference>
<sequence length="313" mass="36939">MKNLLTEINLFLNSSNYAESTKQKYKNKLLGFARKLEEMTNTDLEAIHLYKLYEVYDKNDNFICHRPLDKYLVDQFFQSFIPCSFSVLKDNKDAIAAFFLYLYRVYSFPNLMEKIDFNLNDYRPKNIKVNILSKHHLLKFFQKVVFNSDNTERDLLLFILFITTGCRSSEITRIKIKDIIWDDHVLFIPWSKGNKSKVIPLREGMTSALKRYCLKYRLESNDSLFELTSTEMRDLFKMYLELAKLPKVTLHSMRNSFATFMLDSGAAITEIQQLLGHEDLNTTKGYINTSYTRNKNISIKENKDLYKSVNSWL</sequence>
<dbReference type="InterPro" id="IPR011010">
    <property type="entry name" value="DNA_brk_join_enz"/>
</dbReference>
<keyword evidence="3" id="KW-0233">DNA recombination</keyword>
<dbReference type="PROSITE" id="PS51898">
    <property type="entry name" value="TYR_RECOMBINASE"/>
    <property type="match status" value="1"/>
</dbReference>
<dbReference type="RefSeq" id="WP_301243715.1">
    <property type="nucleotide sequence ID" value="NZ_JAROCC010000007.1"/>
</dbReference>
<proteinExistence type="inferred from homology"/>
<keyword evidence="2" id="KW-0238">DNA-binding</keyword>
<evidence type="ECO:0000256" key="1">
    <source>
        <dbReference type="ARBA" id="ARBA00008857"/>
    </source>
</evidence>
<dbReference type="InterPro" id="IPR002104">
    <property type="entry name" value="Integrase_catalytic"/>
</dbReference>
<keyword evidence="6" id="KW-1185">Reference proteome</keyword>
<accession>A0ABT8JS21</accession>
<dbReference type="Pfam" id="PF00589">
    <property type="entry name" value="Phage_integrase"/>
    <property type="match status" value="1"/>
</dbReference>
<organism evidence="5 6">
    <name type="scientific">Sporosarcina highlanderae</name>
    <dbReference type="NCBI Taxonomy" id="3035916"/>
    <lineage>
        <taxon>Bacteria</taxon>
        <taxon>Bacillati</taxon>
        <taxon>Bacillota</taxon>
        <taxon>Bacilli</taxon>
        <taxon>Bacillales</taxon>
        <taxon>Caryophanaceae</taxon>
        <taxon>Sporosarcina</taxon>
    </lineage>
</organism>
<dbReference type="SUPFAM" id="SSF56349">
    <property type="entry name" value="DNA breaking-rejoining enzymes"/>
    <property type="match status" value="1"/>
</dbReference>
<evidence type="ECO:0000313" key="6">
    <source>
        <dbReference type="Proteomes" id="UP001175097"/>
    </source>
</evidence>
<dbReference type="Proteomes" id="UP001175097">
    <property type="component" value="Unassembled WGS sequence"/>
</dbReference>
<evidence type="ECO:0000259" key="4">
    <source>
        <dbReference type="PROSITE" id="PS51898"/>
    </source>
</evidence>
<gene>
    <name evidence="5" type="ORF">P5G49_10810</name>
</gene>
<evidence type="ECO:0000256" key="3">
    <source>
        <dbReference type="ARBA" id="ARBA00023172"/>
    </source>
</evidence>
<dbReference type="InterPro" id="IPR050090">
    <property type="entry name" value="Tyrosine_recombinase_XerCD"/>
</dbReference>
<reference evidence="5" key="1">
    <citation type="submission" date="2023-03" db="EMBL/GenBank/DDBJ databases">
        <title>MT1 and MT2 Draft Genomes of Novel Species.</title>
        <authorList>
            <person name="Venkateswaran K."/>
        </authorList>
    </citation>
    <scope>NUCLEOTIDE SEQUENCE</scope>
    <source>
        <strain evidence="5">F6_3S_P_2</strain>
    </source>
</reference>
<dbReference type="PANTHER" id="PTHR30349:SF41">
    <property type="entry name" value="INTEGRASE_RECOMBINASE PROTEIN MJ0367-RELATED"/>
    <property type="match status" value="1"/>
</dbReference>